<keyword evidence="2" id="KW-0560">Oxidoreductase</keyword>
<dbReference type="SUPFAM" id="SSF51735">
    <property type="entry name" value="NAD(P)-binding Rossmann-fold domains"/>
    <property type="match status" value="1"/>
</dbReference>
<dbReference type="CDD" id="cd05233">
    <property type="entry name" value="SDR_c"/>
    <property type="match status" value="1"/>
</dbReference>
<dbReference type="PRINTS" id="PR00081">
    <property type="entry name" value="GDHRDH"/>
</dbReference>
<sequence>MIEAKGRLTGKVAFITGAGAGIGRAAAERFAREGAAVIIAEFDADSGEAATEAIRRHGGKAKFVRTDVTNEDSVREAIQSAIEFGGKIDVLYNNAGGSSAIDARVTDCPADEFWRAVKLDLFGTWIACKYGIAAMLESGGGSVINSCSVFALVGTRGKDAYTAAKGGIASITRSMAVEYAPHRIRVNALAPAVTTTRRVLGLIETQPDVMNKTSERQLLGLVEPEEVAMTALFLASDESKRTTGQIFAIDSGFSIS</sequence>
<keyword evidence="4" id="KW-1185">Reference proteome</keyword>
<dbReference type="STRING" id="1777140.AWB79_02037"/>
<evidence type="ECO:0000313" key="4">
    <source>
        <dbReference type="Proteomes" id="UP000054851"/>
    </source>
</evidence>
<evidence type="ECO:0000313" key="3">
    <source>
        <dbReference type="EMBL" id="SAK53577.1"/>
    </source>
</evidence>
<evidence type="ECO:0000256" key="1">
    <source>
        <dbReference type="ARBA" id="ARBA00006484"/>
    </source>
</evidence>
<dbReference type="Proteomes" id="UP000054851">
    <property type="component" value="Unassembled WGS sequence"/>
</dbReference>
<organism evidence="3 4">
    <name type="scientific">Caballeronia hypogeia</name>
    <dbReference type="NCBI Taxonomy" id="1777140"/>
    <lineage>
        <taxon>Bacteria</taxon>
        <taxon>Pseudomonadati</taxon>
        <taxon>Pseudomonadota</taxon>
        <taxon>Betaproteobacteria</taxon>
        <taxon>Burkholderiales</taxon>
        <taxon>Burkholderiaceae</taxon>
        <taxon>Caballeronia</taxon>
    </lineage>
</organism>
<dbReference type="PROSITE" id="PS00061">
    <property type="entry name" value="ADH_SHORT"/>
    <property type="match status" value="1"/>
</dbReference>
<gene>
    <name evidence="3" type="ORF">AWB79_02037</name>
</gene>
<accession>A0A158A907</accession>
<dbReference type="EMBL" id="FCOA02000004">
    <property type="protein sequence ID" value="SAK53577.1"/>
    <property type="molecule type" value="Genomic_DNA"/>
</dbReference>
<dbReference type="RefSeq" id="WP_061167262.1">
    <property type="nucleotide sequence ID" value="NZ_FCOA02000004.1"/>
</dbReference>
<dbReference type="InterPro" id="IPR002347">
    <property type="entry name" value="SDR_fam"/>
</dbReference>
<dbReference type="PRINTS" id="PR00080">
    <property type="entry name" value="SDRFAMILY"/>
</dbReference>
<evidence type="ECO:0000256" key="2">
    <source>
        <dbReference type="ARBA" id="ARBA00023002"/>
    </source>
</evidence>
<dbReference type="InterPro" id="IPR020904">
    <property type="entry name" value="Sc_DH/Rdtase_CS"/>
</dbReference>
<reference evidence="3" key="1">
    <citation type="submission" date="2016-01" db="EMBL/GenBank/DDBJ databases">
        <authorList>
            <person name="Peeters C."/>
        </authorList>
    </citation>
    <scope>NUCLEOTIDE SEQUENCE</scope>
    <source>
        <strain evidence="3">LMG 29322</strain>
    </source>
</reference>
<dbReference type="PANTHER" id="PTHR24321">
    <property type="entry name" value="DEHYDROGENASES, SHORT CHAIN"/>
    <property type="match status" value="1"/>
</dbReference>
<name>A0A158A907_9BURK</name>
<proteinExistence type="inferred from homology"/>
<dbReference type="InterPro" id="IPR036291">
    <property type="entry name" value="NAD(P)-bd_dom_sf"/>
</dbReference>
<dbReference type="Pfam" id="PF13561">
    <property type="entry name" value="adh_short_C2"/>
    <property type="match status" value="1"/>
</dbReference>
<dbReference type="OrthoDB" id="9178657at2"/>
<dbReference type="FunFam" id="3.40.50.720:FF:000084">
    <property type="entry name" value="Short-chain dehydrogenase reductase"/>
    <property type="match status" value="1"/>
</dbReference>
<dbReference type="GO" id="GO:0016491">
    <property type="term" value="F:oxidoreductase activity"/>
    <property type="evidence" value="ECO:0007669"/>
    <property type="project" value="UniProtKB-KW"/>
</dbReference>
<dbReference type="PANTHER" id="PTHR24321:SF8">
    <property type="entry name" value="ESTRADIOL 17-BETA-DEHYDROGENASE 8-RELATED"/>
    <property type="match status" value="1"/>
</dbReference>
<comment type="caution">
    <text evidence="3">The sequence shown here is derived from an EMBL/GenBank/DDBJ whole genome shotgun (WGS) entry which is preliminary data.</text>
</comment>
<dbReference type="AlphaFoldDB" id="A0A158A907"/>
<protein>
    <submittedName>
        <fullName evidence="3">Short-chain dehydrogenase/reductase SDR</fullName>
    </submittedName>
</protein>
<comment type="similarity">
    <text evidence="1">Belongs to the short-chain dehydrogenases/reductases (SDR) family.</text>
</comment>
<dbReference type="Gene3D" id="3.40.50.720">
    <property type="entry name" value="NAD(P)-binding Rossmann-like Domain"/>
    <property type="match status" value="1"/>
</dbReference>